<gene>
    <name evidence="1" type="ORF">COEU31_08370</name>
</gene>
<accession>A0AAI9K5P9</accession>
<comment type="caution">
    <text evidence="1">The sequence shown here is derived from an EMBL/GenBank/DDBJ whole genome shotgun (WGS) entry which is preliminary data.</text>
</comment>
<proteinExistence type="predicted"/>
<evidence type="ECO:0000313" key="2">
    <source>
        <dbReference type="Proteomes" id="UP000660047"/>
    </source>
</evidence>
<reference evidence="1" key="1">
    <citation type="submission" date="2020-06" db="EMBL/GenBank/DDBJ databases">
        <title>Characterization of fructooligosaccharide metabolism and fructooligosaccharide-degrading enzymes in human commensal butyrate producers.</title>
        <authorList>
            <person name="Tanno H."/>
            <person name="Fujii T."/>
            <person name="Hirano K."/>
            <person name="Maeno S."/>
            <person name="Tonozuka T."/>
            <person name="Sakamoto M."/>
            <person name="Ohkuma M."/>
            <person name="Tochio T."/>
            <person name="Endo A."/>
        </authorList>
    </citation>
    <scope>NUCLEOTIDE SEQUENCE</scope>
    <source>
        <strain evidence="1">JCM 31265</strain>
    </source>
</reference>
<dbReference type="AlphaFoldDB" id="A0AAI9K5P9"/>
<sequence length="39" mass="4701">MGYSHLCDDYEPEELVCITSHDDKDYYSMDDFYDLDELD</sequence>
<protein>
    <submittedName>
        <fullName evidence="1">Uncharacterized protein</fullName>
    </submittedName>
</protein>
<evidence type="ECO:0000313" key="1">
    <source>
        <dbReference type="EMBL" id="GFO93791.1"/>
    </source>
</evidence>
<dbReference type="Proteomes" id="UP000660047">
    <property type="component" value="Unassembled WGS sequence"/>
</dbReference>
<dbReference type="EMBL" id="BLYL01000003">
    <property type="protein sequence ID" value="GFO93791.1"/>
    <property type="molecule type" value="Genomic_DNA"/>
</dbReference>
<name>A0AAI9K5P9_9FIRM</name>
<organism evidence="1 2">
    <name type="scientific">Coprococcus eutactus</name>
    <dbReference type="NCBI Taxonomy" id="33043"/>
    <lineage>
        <taxon>Bacteria</taxon>
        <taxon>Bacillati</taxon>
        <taxon>Bacillota</taxon>
        <taxon>Clostridia</taxon>
        <taxon>Lachnospirales</taxon>
        <taxon>Lachnospiraceae</taxon>
        <taxon>Coprococcus</taxon>
    </lineage>
</organism>